<gene>
    <name evidence="2" type="ORF">C8A00DRAFT_13667</name>
</gene>
<dbReference type="EMBL" id="MU856891">
    <property type="protein sequence ID" value="KAK4155263.1"/>
    <property type="molecule type" value="Genomic_DNA"/>
</dbReference>
<feature type="region of interest" description="Disordered" evidence="1">
    <location>
        <begin position="1"/>
        <end position="31"/>
    </location>
</feature>
<name>A0AAN6VP99_9PEZI</name>
<accession>A0AAN6VP99</accession>
<proteinExistence type="predicted"/>
<comment type="caution">
    <text evidence="2">The sequence shown here is derived from an EMBL/GenBank/DDBJ whole genome shotgun (WGS) entry which is preliminary data.</text>
</comment>
<keyword evidence="3" id="KW-1185">Reference proteome</keyword>
<evidence type="ECO:0000313" key="3">
    <source>
        <dbReference type="Proteomes" id="UP001302745"/>
    </source>
</evidence>
<evidence type="ECO:0000313" key="2">
    <source>
        <dbReference type="EMBL" id="KAK4155263.1"/>
    </source>
</evidence>
<reference evidence="2" key="1">
    <citation type="journal article" date="2023" name="Mol. Phylogenet. Evol.">
        <title>Genome-scale phylogeny and comparative genomics of the fungal order Sordariales.</title>
        <authorList>
            <person name="Hensen N."/>
            <person name="Bonometti L."/>
            <person name="Westerberg I."/>
            <person name="Brannstrom I.O."/>
            <person name="Guillou S."/>
            <person name="Cros-Aarteil S."/>
            <person name="Calhoun S."/>
            <person name="Haridas S."/>
            <person name="Kuo A."/>
            <person name="Mondo S."/>
            <person name="Pangilinan J."/>
            <person name="Riley R."/>
            <person name="LaButti K."/>
            <person name="Andreopoulos B."/>
            <person name="Lipzen A."/>
            <person name="Chen C."/>
            <person name="Yan M."/>
            <person name="Daum C."/>
            <person name="Ng V."/>
            <person name="Clum A."/>
            <person name="Steindorff A."/>
            <person name="Ohm R.A."/>
            <person name="Martin F."/>
            <person name="Silar P."/>
            <person name="Natvig D.O."/>
            <person name="Lalanne C."/>
            <person name="Gautier V."/>
            <person name="Ament-Velasquez S.L."/>
            <person name="Kruys A."/>
            <person name="Hutchinson M.I."/>
            <person name="Powell A.J."/>
            <person name="Barry K."/>
            <person name="Miller A.N."/>
            <person name="Grigoriev I.V."/>
            <person name="Debuchy R."/>
            <person name="Gladieux P."/>
            <person name="Hiltunen Thoren M."/>
            <person name="Johannesson H."/>
        </authorList>
    </citation>
    <scope>NUCLEOTIDE SEQUENCE</scope>
    <source>
        <strain evidence="2">CBS 538.74</strain>
    </source>
</reference>
<reference evidence="2" key="2">
    <citation type="submission" date="2023-05" db="EMBL/GenBank/DDBJ databases">
        <authorList>
            <consortium name="Lawrence Berkeley National Laboratory"/>
            <person name="Steindorff A."/>
            <person name="Hensen N."/>
            <person name="Bonometti L."/>
            <person name="Westerberg I."/>
            <person name="Brannstrom I.O."/>
            <person name="Guillou S."/>
            <person name="Cros-Aarteil S."/>
            <person name="Calhoun S."/>
            <person name="Haridas S."/>
            <person name="Kuo A."/>
            <person name="Mondo S."/>
            <person name="Pangilinan J."/>
            <person name="Riley R."/>
            <person name="Labutti K."/>
            <person name="Andreopoulos B."/>
            <person name="Lipzen A."/>
            <person name="Chen C."/>
            <person name="Yanf M."/>
            <person name="Daum C."/>
            <person name="Ng V."/>
            <person name="Clum A."/>
            <person name="Ohm R."/>
            <person name="Martin F."/>
            <person name="Silar P."/>
            <person name="Natvig D."/>
            <person name="Lalanne C."/>
            <person name="Gautier V."/>
            <person name="Ament-Velasquez S.L."/>
            <person name="Kruys A."/>
            <person name="Hutchinson M.I."/>
            <person name="Powell A.J."/>
            <person name="Barry K."/>
            <person name="Miller A.N."/>
            <person name="Grigoriev I.V."/>
            <person name="Debuchy R."/>
            <person name="Gladieux P."/>
            <person name="Thoren M.H."/>
            <person name="Johannesson H."/>
        </authorList>
    </citation>
    <scope>NUCLEOTIDE SEQUENCE</scope>
    <source>
        <strain evidence="2">CBS 538.74</strain>
    </source>
</reference>
<organism evidence="2 3">
    <name type="scientific">Chaetomidium leptoderma</name>
    <dbReference type="NCBI Taxonomy" id="669021"/>
    <lineage>
        <taxon>Eukaryota</taxon>
        <taxon>Fungi</taxon>
        <taxon>Dikarya</taxon>
        <taxon>Ascomycota</taxon>
        <taxon>Pezizomycotina</taxon>
        <taxon>Sordariomycetes</taxon>
        <taxon>Sordariomycetidae</taxon>
        <taxon>Sordariales</taxon>
        <taxon>Chaetomiaceae</taxon>
        <taxon>Chaetomidium</taxon>
    </lineage>
</organism>
<dbReference type="AlphaFoldDB" id="A0AAN6VP99"/>
<evidence type="ECO:0000256" key="1">
    <source>
        <dbReference type="SAM" id="MobiDB-lite"/>
    </source>
</evidence>
<dbReference type="Proteomes" id="UP001302745">
    <property type="component" value="Unassembled WGS sequence"/>
</dbReference>
<protein>
    <submittedName>
        <fullName evidence="2">Uncharacterized protein</fullName>
    </submittedName>
</protein>
<sequence length="71" mass="8017">MPERENKNSGSCTAAKPNPKYSEWVRNNPTKSKSLCPHPKTIACTCSRFAWCGSDTYKNKCTCNHDNKVHN</sequence>